<evidence type="ECO:0000256" key="1">
    <source>
        <dbReference type="ARBA" id="ARBA00004141"/>
    </source>
</evidence>
<dbReference type="PANTHER" id="PTHR45695:SF9">
    <property type="entry name" value="LEUCOKININ RECEPTOR"/>
    <property type="match status" value="1"/>
</dbReference>
<name>A0A2G8JNB7_STIJA</name>
<keyword evidence="7" id="KW-0807">Transducer</keyword>
<dbReference type="GO" id="GO:0005886">
    <property type="term" value="C:plasma membrane"/>
    <property type="evidence" value="ECO:0007669"/>
    <property type="project" value="TreeGrafter"/>
</dbReference>
<evidence type="ECO:0000256" key="5">
    <source>
        <dbReference type="ARBA" id="ARBA00023136"/>
    </source>
</evidence>
<gene>
    <name evidence="10" type="ORF">BSL78_25959</name>
</gene>
<dbReference type="PRINTS" id="PR00237">
    <property type="entry name" value="GPCRRHODOPSN"/>
</dbReference>
<dbReference type="Pfam" id="PF00001">
    <property type="entry name" value="7tm_1"/>
    <property type="match status" value="1"/>
</dbReference>
<feature type="transmembrane region" description="Helical" evidence="8">
    <location>
        <begin position="106"/>
        <end position="128"/>
    </location>
</feature>
<dbReference type="PANTHER" id="PTHR45695">
    <property type="entry name" value="LEUCOKININ RECEPTOR-RELATED"/>
    <property type="match status" value="1"/>
</dbReference>
<feature type="domain" description="G-protein coupled receptors family 1 profile" evidence="9">
    <location>
        <begin position="1"/>
        <end position="165"/>
    </location>
</feature>
<feature type="transmembrane region" description="Helical" evidence="8">
    <location>
        <begin position="60"/>
        <end position="85"/>
    </location>
</feature>
<keyword evidence="3 8" id="KW-1133">Transmembrane helix</keyword>
<evidence type="ECO:0000256" key="4">
    <source>
        <dbReference type="ARBA" id="ARBA00023040"/>
    </source>
</evidence>
<evidence type="ECO:0000256" key="3">
    <source>
        <dbReference type="ARBA" id="ARBA00022989"/>
    </source>
</evidence>
<feature type="transmembrane region" description="Helical" evidence="8">
    <location>
        <begin position="148"/>
        <end position="168"/>
    </location>
</feature>
<dbReference type="STRING" id="307972.A0A2G8JNB7"/>
<proteinExistence type="predicted"/>
<dbReference type="InterPro" id="IPR017452">
    <property type="entry name" value="GPCR_Rhodpsn_7TM"/>
</dbReference>
<sequence>MVINRYRSWCYARVVCVVIWFSGLFLASPFTVMMELRDVAGTDGGESCMWSRGFESHRHYITGVFWVVFAIPSFGMILTYFLICIHFVKVGPKHNSSAVASRSKRGVVSIVILIVGVYWLCFTPFWIYQMMLLYDHCSTFDQNNVMGLITLILSYLNSCINPFLYTLLPRKYNVWRKSRRDRRRHDTASIRLRHFD</sequence>
<comment type="subcellular location">
    <subcellularLocation>
        <location evidence="1">Membrane</location>
        <topology evidence="1">Multi-pass membrane protein</topology>
    </subcellularLocation>
</comment>
<dbReference type="GO" id="GO:0004930">
    <property type="term" value="F:G protein-coupled receptor activity"/>
    <property type="evidence" value="ECO:0007669"/>
    <property type="project" value="UniProtKB-KW"/>
</dbReference>
<evidence type="ECO:0000259" key="9">
    <source>
        <dbReference type="PROSITE" id="PS50262"/>
    </source>
</evidence>
<evidence type="ECO:0000256" key="2">
    <source>
        <dbReference type="ARBA" id="ARBA00022692"/>
    </source>
</evidence>
<protein>
    <submittedName>
        <fullName evidence="10">Putative urotensin-2 receptor-like</fullName>
    </submittedName>
</protein>
<dbReference type="InterPro" id="IPR000276">
    <property type="entry name" value="GPCR_Rhodpsn"/>
</dbReference>
<keyword evidence="11" id="KW-1185">Reference proteome</keyword>
<keyword evidence="2 8" id="KW-0812">Transmembrane</keyword>
<keyword evidence="6 10" id="KW-0675">Receptor</keyword>
<feature type="transmembrane region" description="Helical" evidence="8">
    <location>
        <begin position="12"/>
        <end position="32"/>
    </location>
</feature>
<evidence type="ECO:0000313" key="11">
    <source>
        <dbReference type="Proteomes" id="UP000230750"/>
    </source>
</evidence>
<dbReference type="SUPFAM" id="SSF81321">
    <property type="entry name" value="Family A G protein-coupled receptor-like"/>
    <property type="match status" value="1"/>
</dbReference>
<organism evidence="10 11">
    <name type="scientific">Stichopus japonicus</name>
    <name type="common">Sea cucumber</name>
    <dbReference type="NCBI Taxonomy" id="307972"/>
    <lineage>
        <taxon>Eukaryota</taxon>
        <taxon>Metazoa</taxon>
        <taxon>Echinodermata</taxon>
        <taxon>Eleutherozoa</taxon>
        <taxon>Echinozoa</taxon>
        <taxon>Holothuroidea</taxon>
        <taxon>Aspidochirotacea</taxon>
        <taxon>Aspidochirotida</taxon>
        <taxon>Stichopodidae</taxon>
        <taxon>Apostichopus</taxon>
    </lineage>
</organism>
<dbReference type="OrthoDB" id="6076970at2759"/>
<evidence type="ECO:0000313" key="10">
    <source>
        <dbReference type="EMBL" id="PIK37208.1"/>
    </source>
</evidence>
<dbReference type="Proteomes" id="UP000230750">
    <property type="component" value="Unassembled WGS sequence"/>
</dbReference>
<comment type="caution">
    <text evidence="10">The sequence shown here is derived from an EMBL/GenBank/DDBJ whole genome shotgun (WGS) entry which is preliminary data.</text>
</comment>
<keyword evidence="4" id="KW-0297">G-protein coupled receptor</keyword>
<evidence type="ECO:0000256" key="7">
    <source>
        <dbReference type="ARBA" id="ARBA00023224"/>
    </source>
</evidence>
<dbReference type="PROSITE" id="PS50262">
    <property type="entry name" value="G_PROTEIN_RECEP_F1_2"/>
    <property type="match status" value="1"/>
</dbReference>
<evidence type="ECO:0000256" key="8">
    <source>
        <dbReference type="SAM" id="Phobius"/>
    </source>
</evidence>
<dbReference type="Gene3D" id="1.20.1070.10">
    <property type="entry name" value="Rhodopsin 7-helix transmembrane proteins"/>
    <property type="match status" value="1"/>
</dbReference>
<dbReference type="EMBL" id="MRZV01001536">
    <property type="protein sequence ID" value="PIK37208.1"/>
    <property type="molecule type" value="Genomic_DNA"/>
</dbReference>
<dbReference type="AlphaFoldDB" id="A0A2G8JNB7"/>
<accession>A0A2G8JNB7</accession>
<evidence type="ECO:0000256" key="6">
    <source>
        <dbReference type="ARBA" id="ARBA00023170"/>
    </source>
</evidence>
<reference evidence="10 11" key="1">
    <citation type="journal article" date="2017" name="PLoS Biol.">
        <title>The sea cucumber genome provides insights into morphological evolution and visceral regeneration.</title>
        <authorList>
            <person name="Zhang X."/>
            <person name="Sun L."/>
            <person name="Yuan J."/>
            <person name="Sun Y."/>
            <person name="Gao Y."/>
            <person name="Zhang L."/>
            <person name="Li S."/>
            <person name="Dai H."/>
            <person name="Hamel J.F."/>
            <person name="Liu C."/>
            <person name="Yu Y."/>
            <person name="Liu S."/>
            <person name="Lin W."/>
            <person name="Guo K."/>
            <person name="Jin S."/>
            <person name="Xu P."/>
            <person name="Storey K.B."/>
            <person name="Huan P."/>
            <person name="Zhang T."/>
            <person name="Zhou Y."/>
            <person name="Zhang J."/>
            <person name="Lin C."/>
            <person name="Li X."/>
            <person name="Xing L."/>
            <person name="Huo D."/>
            <person name="Sun M."/>
            <person name="Wang L."/>
            <person name="Mercier A."/>
            <person name="Li F."/>
            <person name="Yang H."/>
            <person name="Xiang J."/>
        </authorList>
    </citation>
    <scope>NUCLEOTIDE SEQUENCE [LARGE SCALE GENOMIC DNA]</scope>
    <source>
        <strain evidence="10">Shaxun</strain>
        <tissue evidence="10">Muscle</tissue>
    </source>
</reference>
<keyword evidence="5 8" id="KW-0472">Membrane</keyword>